<sequence>MIKIILTIILSFSLLQGCSSKEVLSYLCKVDGKKAKEEKYQSIEKNLSRDIYLFVVNNDLYLDYNFKKIYSKYKEMNSNYLKLKVIDRLSATQGFDNGIVHNENFEDNYHQMSTLEVRTTGQGPNTNYYVSDNFVPFDENIHKNIYQSISDQIFLINSKALDKSSFDNFIENFLTKGRCQGGDQYGKVITEKNFNGVHIILESELEWFVGKGQVNSFAYTVYYTKMTDKIYEKSLYY</sequence>
<protein>
    <recommendedName>
        <fullName evidence="3">Lipoprotein</fullName>
    </recommendedName>
</protein>
<dbReference type="PROSITE" id="PS51257">
    <property type="entry name" value="PROKAR_LIPOPROTEIN"/>
    <property type="match status" value="1"/>
</dbReference>
<dbReference type="EMBL" id="JAPKMY010000018">
    <property type="protein sequence ID" value="MCX5469966.1"/>
    <property type="molecule type" value="Genomic_DNA"/>
</dbReference>
<proteinExistence type="predicted"/>
<gene>
    <name evidence="1" type="ORF">OSH00_19800</name>
</gene>
<dbReference type="Proteomes" id="UP001146019">
    <property type="component" value="Unassembled WGS sequence"/>
</dbReference>
<evidence type="ECO:0000313" key="2">
    <source>
        <dbReference type="Proteomes" id="UP001146019"/>
    </source>
</evidence>
<organism evidence="1 2">
    <name type="scientific">Acinetobacter nematophilus</name>
    <dbReference type="NCBI Taxonomy" id="2994642"/>
    <lineage>
        <taxon>Bacteria</taxon>
        <taxon>Pseudomonadati</taxon>
        <taxon>Pseudomonadota</taxon>
        <taxon>Gammaproteobacteria</taxon>
        <taxon>Moraxellales</taxon>
        <taxon>Moraxellaceae</taxon>
        <taxon>Acinetobacter</taxon>
    </lineage>
</organism>
<keyword evidence="2" id="KW-1185">Reference proteome</keyword>
<accession>A0A9X3DXD6</accession>
<dbReference type="AlphaFoldDB" id="A0A9X3DXD6"/>
<name>A0A9X3DXD6_9GAMM</name>
<evidence type="ECO:0000313" key="1">
    <source>
        <dbReference type="EMBL" id="MCX5469966.1"/>
    </source>
</evidence>
<dbReference type="RefSeq" id="WP_266131850.1">
    <property type="nucleotide sequence ID" value="NZ_JAPKMY010000018.1"/>
</dbReference>
<reference evidence="1" key="1">
    <citation type="submission" date="2022-11" db="EMBL/GenBank/DDBJ databases">
        <title>Biodiversity and phylogenetic relationships of bacteria.</title>
        <authorList>
            <person name="Machado R.A.R."/>
            <person name="Bhat A."/>
            <person name="Loulou A."/>
            <person name="Kallel S."/>
        </authorList>
    </citation>
    <scope>NUCLEOTIDE SEQUENCE</scope>
    <source>
        <strain evidence="1">A-IN1</strain>
    </source>
</reference>
<evidence type="ECO:0008006" key="3">
    <source>
        <dbReference type="Google" id="ProtNLM"/>
    </source>
</evidence>
<comment type="caution">
    <text evidence="1">The sequence shown here is derived from an EMBL/GenBank/DDBJ whole genome shotgun (WGS) entry which is preliminary data.</text>
</comment>